<dbReference type="EMBL" id="BSOT01000012">
    <property type="protein sequence ID" value="GLR72713.1"/>
    <property type="molecule type" value="Genomic_DNA"/>
</dbReference>
<dbReference type="PROSITE" id="PS51318">
    <property type="entry name" value="TAT"/>
    <property type="match status" value="1"/>
</dbReference>
<keyword evidence="3" id="KW-1185">Reference proteome</keyword>
<evidence type="ECO:0000259" key="1">
    <source>
        <dbReference type="Pfam" id="PF12708"/>
    </source>
</evidence>
<sequence length="521" mass="56650">MSNEINRGNTNESKRTFIKKASLAAGLATLASATAVDASSSSNIVTTLDVDNLDDVYDIAASIGNQIRVIDVNATFRVRDGAVTAQEGDIELANGNVAELVPYLGNVWRVEWFGAVGDNSTDNTNAFHYALSRAGERSQVLVGRGVFIVSDTIELRELNQALIGIGRNASIIKTVEQNNVHDLIRVTTSYTRIEDLGLVGANNLAQNNSGIYYSGAQPNNTAARLSIQKFRYGLRTNNAVFSLHFDSIFCAANDVNYYLENLLSATFNNCYDSQAVTSGVRMKAARQCTFNAFNSGSIGVRNVNIDLNSYGIVFNGGNFELDKNAYKNGERVIRVVSSSTVILNCVQFSAPKAIESGTAYLLEVGGNSFVKVVSPKINNGNNNMIHYRTLGNGKLFFDDKGDFTSKLEQSSVSTYDSYEVAQAFDPNTRRVAYRSNANILLNRVNMVTSGTCTLPAASSVMANEFVLVEKPQQYKNNNVTIGTTGSDRIRTQADLKATINIPSGSTKIFRFISDGVGQWKI</sequence>
<reference evidence="2" key="1">
    <citation type="journal article" date="2014" name="Int. J. Syst. Evol. Microbiol.">
        <title>Complete genome sequence of Corynebacterium casei LMG S-19264T (=DSM 44701T), isolated from a smear-ripened cheese.</title>
        <authorList>
            <consortium name="US DOE Joint Genome Institute (JGI-PGF)"/>
            <person name="Walter F."/>
            <person name="Albersmeier A."/>
            <person name="Kalinowski J."/>
            <person name="Ruckert C."/>
        </authorList>
    </citation>
    <scope>NUCLEOTIDE SEQUENCE</scope>
    <source>
        <strain evidence="2">NBRC 110023</strain>
    </source>
</reference>
<accession>A0AA37T5Q5</accession>
<dbReference type="Proteomes" id="UP001156601">
    <property type="component" value="Unassembled WGS sequence"/>
</dbReference>
<dbReference type="InterPro" id="IPR011050">
    <property type="entry name" value="Pectin_lyase_fold/virulence"/>
</dbReference>
<gene>
    <name evidence="2" type="ORF">GCM10007852_36210</name>
</gene>
<dbReference type="AlphaFoldDB" id="A0AA37T5Q5"/>
<dbReference type="SUPFAM" id="SSF51126">
    <property type="entry name" value="Pectin lyase-like"/>
    <property type="match status" value="1"/>
</dbReference>
<dbReference type="Pfam" id="PF12708">
    <property type="entry name" value="Pect-lyase_RHGA_epim"/>
    <property type="match status" value="1"/>
</dbReference>
<protein>
    <recommendedName>
        <fullName evidence="1">Rhamnogalacturonase A/B/Epimerase-like pectate lyase domain-containing protein</fullName>
    </recommendedName>
</protein>
<feature type="domain" description="Rhamnogalacturonase A/B/Epimerase-like pectate lyase" evidence="1">
    <location>
        <begin position="110"/>
        <end position="292"/>
    </location>
</feature>
<dbReference type="InterPro" id="IPR024535">
    <property type="entry name" value="RHGA/B-epi-like_pectate_lyase"/>
</dbReference>
<organism evidence="2 3">
    <name type="scientific">Agaribacter marinus</name>
    <dbReference type="NCBI Taxonomy" id="1431249"/>
    <lineage>
        <taxon>Bacteria</taxon>
        <taxon>Pseudomonadati</taxon>
        <taxon>Pseudomonadota</taxon>
        <taxon>Gammaproteobacteria</taxon>
        <taxon>Alteromonadales</taxon>
        <taxon>Alteromonadaceae</taxon>
        <taxon>Agaribacter</taxon>
    </lineage>
</organism>
<evidence type="ECO:0000313" key="3">
    <source>
        <dbReference type="Proteomes" id="UP001156601"/>
    </source>
</evidence>
<dbReference type="InterPro" id="IPR012334">
    <property type="entry name" value="Pectin_lyas_fold"/>
</dbReference>
<dbReference type="RefSeq" id="WP_284219128.1">
    <property type="nucleotide sequence ID" value="NZ_BSOT01000012.1"/>
</dbReference>
<dbReference type="InterPro" id="IPR006311">
    <property type="entry name" value="TAT_signal"/>
</dbReference>
<reference evidence="2" key="2">
    <citation type="submission" date="2023-01" db="EMBL/GenBank/DDBJ databases">
        <title>Draft genome sequence of Agaribacter marinus strain NBRC 110023.</title>
        <authorList>
            <person name="Sun Q."/>
            <person name="Mori K."/>
        </authorList>
    </citation>
    <scope>NUCLEOTIDE SEQUENCE</scope>
    <source>
        <strain evidence="2">NBRC 110023</strain>
    </source>
</reference>
<evidence type="ECO:0000313" key="2">
    <source>
        <dbReference type="EMBL" id="GLR72713.1"/>
    </source>
</evidence>
<proteinExistence type="predicted"/>
<name>A0AA37T5Q5_9ALTE</name>
<dbReference type="Gene3D" id="2.160.20.10">
    <property type="entry name" value="Single-stranded right-handed beta-helix, Pectin lyase-like"/>
    <property type="match status" value="1"/>
</dbReference>
<comment type="caution">
    <text evidence="2">The sequence shown here is derived from an EMBL/GenBank/DDBJ whole genome shotgun (WGS) entry which is preliminary data.</text>
</comment>